<dbReference type="Gene3D" id="3.20.20.300">
    <property type="entry name" value="Glycoside hydrolase, family 3, N-terminal domain"/>
    <property type="match status" value="1"/>
</dbReference>
<dbReference type="InterPro" id="IPR001764">
    <property type="entry name" value="Glyco_hydro_3_N"/>
</dbReference>
<dbReference type="SUPFAM" id="SSF51445">
    <property type="entry name" value="(Trans)glycosidases"/>
    <property type="match status" value="1"/>
</dbReference>
<keyword evidence="3" id="KW-0732">Signal</keyword>
<dbReference type="Gene3D" id="3.40.50.1700">
    <property type="entry name" value="Glycoside hydrolase family 3 C-terminal domain"/>
    <property type="match status" value="1"/>
</dbReference>
<dbReference type="Pfam" id="PF18559">
    <property type="entry name" value="Exop_C"/>
    <property type="match status" value="1"/>
</dbReference>
<dbReference type="PRINTS" id="PR00133">
    <property type="entry name" value="GLHYDRLASE3"/>
</dbReference>
<dbReference type="InterPro" id="IPR036962">
    <property type="entry name" value="Glyco_hydro_3_N_sf"/>
</dbReference>
<dbReference type="STRING" id="378806.STAUR_1851"/>
<dbReference type="InterPro" id="IPR036881">
    <property type="entry name" value="Glyco_hydro_3_C_sf"/>
</dbReference>
<dbReference type="Proteomes" id="UP000001351">
    <property type="component" value="Chromosome"/>
</dbReference>
<feature type="domain" description="Glycoside hydrolase family 3 C-terminal" evidence="5">
    <location>
        <begin position="458"/>
        <end position="674"/>
    </location>
</feature>
<dbReference type="AlphaFoldDB" id="E3FTP1"/>
<evidence type="ECO:0000259" key="6">
    <source>
        <dbReference type="Pfam" id="PF18559"/>
    </source>
</evidence>
<feature type="domain" description="ExoP galactose-binding-like" evidence="6">
    <location>
        <begin position="735"/>
        <end position="881"/>
    </location>
</feature>
<accession>E3FTP1</accession>
<feature type="signal peptide" evidence="3">
    <location>
        <begin position="1"/>
        <end position="29"/>
    </location>
</feature>
<dbReference type="Pfam" id="PF00933">
    <property type="entry name" value="Glyco_hydro_3"/>
    <property type="match status" value="1"/>
</dbReference>
<name>E3FTP1_STIAD</name>
<feature type="domain" description="Glycoside hydrolase family 3 N-terminal" evidence="4">
    <location>
        <begin position="79"/>
        <end position="420"/>
    </location>
</feature>
<evidence type="ECO:0000256" key="3">
    <source>
        <dbReference type="SAM" id="SignalP"/>
    </source>
</evidence>
<evidence type="ECO:0000256" key="1">
    <source>
        <dbReference type="ARBA" id="ARBA00022801"/>
    </source>
</evidence>
<dbReference type="KEGG" id="sur:STAUR_1851"/>
<dbReference type="Pfam" id="PF01915">
    <property type="entry name" value="Glyco_hydro_3_C"/>
    <property type="match status" value="1"/>
</dbReference>
<keyword evidence="1" id="KW-0378">Hydrolase</keyword>
<dbReference type="InterPro" id="IPR017853">
    <property type="entry name" value="GH"/>
</dbReference>
<dbReference type="GO" id="GO:0008422">
    <property type="term" value="F:beta-glucosidase activity"/>
    <property type="evidence" value="ECO:0007669"/>
    <property type="project" value="TreeGrafter"/>
</dbReference>
<dbReference type="OrthoDB" id="9781691at2"/>
<dbReference type="GO" id="GO:0009251">
    <property type="term" value="P:glucan catabolic process"/>
    <property type="evidence" value="ECO:0007669"/>
    <property type="project" value="TreeGrafter"/>
</dbReference>
<evidence type="ECO:0000259" key="5">
    <source>
        <dbReference type="Pfam" id="PF01915"/>
    </source>
</evidence>
<evidence type="ECO:0000259" key="4">
    <source>
        <dbReference type="Pfam" id="PF00933"/>
    </source>
</evidence>
<dbReference type="PANTHER" id="PTHR30620:SF77">
    <property type="entry name" value="LYSOSOMAL BETA GLUCOSIDASE-LIKE"/>
    <property type="match status" value="1"/>
</dbReference>
<dbReference type="SUPFAM" id="SSF49785">
    <property type="entry name" value="Galactose-binding domain-like"/>
    <property type="match status" value="2"/>
</dbReference>
<sequence>MKRPAVWWKFSSSAALALLWLGACHPEDAGEPASSLPEPSEEATPLMGTAAVAWPKVQSAIAVDAALEAKVEALLASMTLEEKVGQMMQVEIGNVTPAEIKQYHLGSVLNGGGSFPGGRKNASVQDWVMLADQLWDASMDPSKARRIPIIWGTDAVHGHNNVRGATFFPHNIGLGAANDPELIRRIGEVTAREVARTGVDWAFAPTIAVVRDDRWGRTYEGYSEDPAVVEAYAGKAVQGFQGLLGKDAKSSEKVIATAKHFLGDGGTTRGVDQGVTSVTEQDLRDIHGKGYFTALAAGSQTVMASFNSWQDTALGTNAKALKMHGNKYLLTEVLKNQMGFDGFVVSDWNGHGQVKRSNSDSAIDCTNGNCPQAINAGIDMVMVPYRDDWKALITNTLASVRNGQIPESRINDAVRRILRVKYRAGLFEKPKPSLRNTSREVGSAEHRAVAREAVRKSLVLLKNNGGTLPLSRSAKILVAGKSANSLQNQNGGWSLTWQGTGNSNADFGGGVTAWQAIQKIVPSATLDTSTNGALADSSYAAAVVVIGETPYAEGVGDLSSTTLELAKLRPEDLALIDSLKAKGVKKIVTVLFSGRPLYANKEINRSDAFVAAWLPGTEGDGLADVLFRNAAGAVNYDFTGKLSYSWPKSPCQVQVNRGNAGYAPLYAYGYGLTYASGQEQGQHAETTQSGDCGDSGDGGGGGGTTSLVMFNRGNQNGWVMRVGAPSNWDGIAVAQSTSTATSTAGNELSATPVDDRNGLQWAAVKATWNNATAEIYMQNSNKTEVKNLQTYLSSGGALVFDARVSTKPSGAVKARVDCVYPCAGEIDITNALNALPVNSWTELAIPLQCFAAKGTDFTRINTSVLLYSQGALELSLANIRWEPSRAANVSCEGNLGAPGQLFADKDVYVNGVYDTALFSGPNVWKSGSGSVTLSPAFNTGTETVIDVVYTNLTEGGGNGVVSLPVKDPLFLDVSQIAATGGVQFDIKVLSYGGTTQNFWTKIVCDRNPNQCATGDLKTLIGRPAVGTWKTVKVPFTSSSYPSTWKNDKLSSAVEVLPAWDDQRGTIRFQLRNIRILKQLN</sequence>
<dbReference type="InterPro" id="IPR041443">
    <property type="entry name" value="Exop_C"/>
</dbReference>
<dbReference type="HOGENOM" id="CLU_004542_9_1_7"/>
<dbReference type="RefSeq" id="WP_013374905.1">
    <property type="nucleotide sequence ID" value="NC_014623.1"/>
</dbReference>
<feature type="region of interest" description="Disordered" evidence="2">
    <location>
        <begin position="679"/>
        <end position="698"/>
    </location>
</feature>
<keyword evidence="8" id="KW-1185">Reference proteome</keyword>
<reference evidence="7 8" key="1">
    <citation type="journal article" date="2011" name="Mol. Biol. Evol.">
        <title>Comparative genomic analysis of fruiting body formation in Myxococcales.</title>
        <authorList>
            <person name="Huntley S."/>
            <person name="Hamann N."/>
            <person name="Wegener-Feldbrugge S."/>
            <person name="Treuner-Lange A."/>
            <person name="Kube M."/>
            <person name="Reinhardt R."/>
            <person name="Klages S."/>
            <person name="Muller R."/>
            <person name="Ronning C.M."/>
            <person name="Nierman W.C."/>
            <person name="Sogaard-Andersen L."/>
        </authorList>
    </citation>
    <scope>NUCLEOTIDE SEQUENCE [LARGE SCALE GENOMIC DNA]</scope>
    <source>
        <strain evidence="7 8">DW4/3-1</strain>
    </source>
</reference>
<protein>
    <submittedName>
        <fullName evidence="7">1,4-beta-D-glucan glucohydrolase</fullName>
    </submittedName>
</protein>
<dbReference type="InterPro" id="IPR002772">
    <property type="entry name" value="Glyco_hydro_3_C"/>
</dbReference>
<feature type="chain" id="PRO_5003169727" evidence="3">
    <location>
        <begin position="30"/>
        <end position="1080"/>
    </location>
</feature>
<dbReference type="Gene3D" id="2.60.120.430">
    <property type="entry name" value="Galactose-binding lectin"/>
    <property type="match status" value="1"/>
</dbReference>
<dbReference type="InterPro" id="IPR051915">
    <property type="entry name" value="Cellulose_Degrad_GH3"/>
</dbReference>
<dbReference type="CAZy" id="GH3">
    <property type="family name" value="Glycoside Hydrolase Family 3"/>
</dbReference>
<dbReference type="InterPro" id="IPR008979">
    <property type="entry name" value="Galactose-bd-like_sf"/>
</dbReference>
<evidence type="ECO:0000256" key="2">
    <source>
        <dbReference type="SAM" id="MobiDB-lite"/>
    </source>
</evidence>
<evidence type="ECO:0000313" key="7">
    <source>
        <dbReference type="EMBL" id="ADO69655.1"/>
    </source>
</evidence>
<proteinExistence type="predicted"/>
<dbReference type="PANTHER" id="PTHR30620">
    <property type="entry name" value="PERIPLASMIC BETA-GLUCOSIDASE-RELATED"/>
    <property type="match status" value="1"/>
</dbReference>
<dbReference type="PROSITE" id="PS51257">
    <property type="entry name" value="PROKAR_LIPOPROTEIN"/>
    <property type="match status" value="1"/>
</dbReference>
<organism evidence="7 8">
    <name type="scientific">Stigmatella aurantiaca (strain DW4/3-1)</name>
    <dbReference type="NCBI Taxonomy" id="378806"/>
    <lineage>
        <taxon>Bacteria</taxon>
        <taxon>Pseudomonadati</taxon>
        <taxon>Myxococcota</taxon>
        <taxon>Myxococcia</taxon>
        <taxon>Myxococcales</taxon>
        <taxon>Cystobacterineae</taxon>
        <taxon>Archangiaceae</taxon>
        <taxon>Stigmatella</taxon>
    </lineage>
</organism>
<gene>
    <name evidence="7" type="primary">celA</name>
    <name evidence="7" type="ordered locus">STAUR_1851</name>
</gene>
<evidence type="ECO:0000313" key="8">
    <source>
        <dbReference type="Proteomes" id="UP000001351"/>
    </source>
</evidence>
<dbReference type="eggNOG" id="COG1472">
    <property type="taxonomic scope" value="Bacteria"/>
</dbReference>
<dbReference type="EMBL" id="CP002271">
    <property type="protein sequence ID" value="ADO69655.1"/>
    <property type="molecule type" value="Genomic_DNA"/>
</dbReference>
<dbReference type="SUPFAM" id="SSF52279">
    <property type="entry name" value="Beta-D-glucan exohydrolase, C-terminal domain"/>
    <property type="match status" value="1"/>
</dbReference>